<proteinExistence type="predicted"/>
<dbReference type="EMBL" id="JAEKPD010000009">
    <property type="protein sequence ID" value="MBJ3763274.1"/>
    <property type="molecule type" value="Genomic_DNA"/>
</dbReference>
<keyword evidence="2" id="KW-1185">Reference proteome</keyword>
<protein>
    <submittedName>
        <fullName evidence="1">Uncharacterized protein</fullName>
    </submittedName>
</protein>
<accession>A0A934IJU5</accession>
<reference evidence="1" key="1">
    <citation type="submission" date="2020-12" db="EMBL/GenBank/DDBJ databases">
        <title>Bacterial taxonomy.</title>
        <authorList>
            <person name="Pan X."/>
        </authorList>
    </citation>
    <scope>NUCLEOTIDE SEQUENCE</scope>
    <source>
        <strain evidence="1">KCTC 52957</strain>
    </source>
</reference>
<name>A0A934IJU5_9RHOB</name>
<dbReference type="RefSeq" id="WP_198916447.1">
    <property type="nucleotide sequence ID" value="NZ_JAEKPD010000009.1"/>
</dbReference>
<dbReference type="Proteomes" id="UP000642488">
    <property type="component" value="Unassembled WGS sequence"/>
</dbReference>
<comment type="caution">
    <text evidence="1">The sequence shown here is derived from an EMBL/GenBank/DDBJ whole genome shotgun (WGS) entry which is preliminary data.</text>
</comment>
<evidence type="ECO:0000313" key="1">
    <source>
        <dbReference type="EMBL" id="MBJ3763274.1"/>
    </source>
</evidence>
<dbReference type="AlphaFoldDB" id="A0A934IJU5"/>
<gene>
    <name evidence="1" type="ORF">ILP92_11000</name>
</gene>
<sequence length="128" mass="14163">MGDVVMLMPRERMSRDLERLLAVNDRTGDEADIVATEMDTAMEEWAETLSRIAVAYRARKLRVVAQAARDAAEQARHLGLNRAFRVGQAVSVLSTQGDDVALAANIARLMRLGDAALSSVWEQRDSCF</sequence>
<organism evidence="1 2">
    <name type="scientific">Palleronia pontilimi</name>
    <dbReference type="NCBI Taxonomy" id="1964209"/>
    <lineage>
        <taxon>Bacteria</taxon>
        <taxon>Pseudomonadati</taxon>
        <taxon>Pseudomonadota</taxon>
        <taxon>Alphaproteobacteria</taxon>
        <taxon>Rhodobacterales</taxon>
        <taxon>Roseobacteraceae</taxon>
        <taxon>Palleronia</taxon>
    </lineage>
</organism>
<evidence type="ECO:0000313" key="2">
    <source>
        <dbReference type="Proteomes" id="UP000642488"/>
    </source>
</evidence>